<feature type="domain" description="C2H2-type" evidence="8">
    <location>
        <begin position="544"/>
        <end position="572"/>
    </location>
</feature>
<evidence type="ECO:0000256" key="6">
    <source>
        <dbReference type="PROSITE-ProRule" id="PRU01263"/>
    </source>
</evidence>
<name>B4MRX9_DROWI</name>
<evidence type="ECO:0000256" key="3">
    <source>
        <dbReference type="ARBA" id="ARBA00022771"/>
    </source>
</evidence>
<dbReference type="Proteomes" id="UP000007798">
    <property type="component" value="Unassembled WGS sequence"/>
</dbReference>
<dbReference type="PROSITE" id="PS00028">
    <property type="entry name" value="ZINC_FINGER_C2H2_1"/>
    <property type="match status" value="5"/>
</dbReference>
<keyword evidence="3 5" id="KW-0863">Zinc-finger</keyword>
<feature type="region of interest" description="Disordered" evidence="7">
    <location>
        <begin position="295"/>
        <end position="332"/>
    </location>
</feature>
<dbReference type="GO" id="GO:0008270">
    <property type="term" value="F:zinc ion binding"/>
    <property type="evidence" value="ECO:0007669"/>
    <property type="project" value="UniProtKB-UniRule"/>
</dbReference>
<evidence type="ECO:0008006" key="12">
    <source>
        <dbReference type="Google" id="ProtNLM"/>
    </source>
</evidence>
<dbReference type="EMBL" id="CH963850">
    <property type="protein sequence ID" value="EDW74868.1"/>
    <property type="molecule type" value="Genomic_DNA"/>
</dbReference>
<feature type="domain" description="C2H2-type" evidence="8">
    <location>
        <begin position="517"/>
        <end position="544"/>
    </location>
</feature>
<feature type="binding site" evidence="6">
    <location>
        <position position="79"/>
    </location>
    <ligand>
        <name>Zn(2+)</name>
        <dbReference type="ChEBI" id="CHEBI:29105"/>
    </ligand>
</feature>
<feature type="region of interest" description="Disordered" evidence="7">
    <location>
        <begin position="231"/>
        <end position="260"/>
    </location>
</feature>
<dbReference type="FunCoup" id="B4MRX9">
    <property type="interactions" value="248"/>
</dbReference>
<dbReference type="SMART" id="SM00868">
    <property type="entry name" value="zf-AD"/>
    <property type="match status" value="1"/>
</dbReference>
<dbReference type="GO" id="GO:0005634">
    <property type="term" value="C:nucleus"/>
    <property type="evidence" value="ECO:0007669"/>
    <property type="project" value="InterPro"/>
</dbReference>
<feature type="binding site" evidence="6">
    <location>
        <position position="28"/>
    </location>
    <ligand>
        <name>Zn(2+)</name>
        <dbReference type="ChEBI" id="CHEBI:29105"/>
    </ligand>
</feature>
<dbReference type="PROSITE" id="PS50157">
    <property type="entry name" value="ZINC_FINGER_C2H2_2"/>
    <property type="match status" value="6"/>
</dbReference>
<reference evidence="10 11" key="1">
    <citation type="journal article" date="2007" name="Nature">
        <title>Evolution of genes and genomes on the Drosophila phylogeny.</title>
        <authorList>
            <consortium name="Drosophila 12 Genomes Consortium"/>
            <person name="Clark A.G."/>
            <person name="Eisen M.B."/>
            <person name="Smith D.R."/>
            <person name="Bergman C.M."/>
            <person name="Oliver B."/>
            <person name="Markow T.A."/>
            <person name="Kaufman T.C."/>
            <person name="Kellis M."/>
            <person name="Gelbart W."/>
            <person name="Iyer V.N."/>
            <person name="Pollard D.A."/>
            <person name="Sackton T.B."/>
            <person name="Larracuente A.M."/>
            <person name="Singh N.D."/>
            <person name="Abad J.P."/>
            <person name="Abt D.N."/>
            <person name="Adryan B."/>
            <person name="Aguade M."/>
            <person name="Akashi H."/>
            <person name="Anderson W.W."/>
            <person name="Aquadro C.F."/>
            <person name="Ardell D.H."/>
            <person name="Arguello R."/>
            <person name="Artieri C.G."/>
            <person name="Barbash D.A."/>
            <person name="Barker D."/>
            <person name="Barsanti P."/>
            <person name="Batterham P."/>
            <person name="Batzoglou S."/>
            <person name="Begun D."/>
            <person name="Bhutkar A."/>
            <person name="Blanco E."/>
            <person name="Bosak S.A."/>
            <person name="Bradley R.K."/>
            <person name="Brand A.D."/>
            <person name="Brent M.R."/>
            <person name="Brooks A.N."/>
            <person name="Brown R.H."/>
            <person name="Butlin R.K."/>
            <person name="Caggese C."/>
            <person name="Calvi B.R."/>
            <person name="Bernardo de Carvalho A."/>
            <person name="Caspi A."/>
            <person name="Castrezana S."/>
            <person name="Celniker S.E."/>
            <person name="Chang J.L."/>
            <person name="Chapple C."/>
            <person name="Chatterji S."/>
            <person name="Chinwalla A."/>
            <person name="Civetta A."/>
            <person name="Clifton S.W."/>
            <person name="Comeron J.M."/>
            <person name="Costello J.C."/>
            <person name="Coyne J.A."/>
            <person name="Daub J."/>
            <person name="David R.G."/>
            <person name="Delcher A.L."/>
            <person name="Delehaunty K."/>
            <person name="Do C.B."/>
            <person name="Ebling H."/>
            <person name="Edwards K."/>
            <person name="Eickbush T."/>
            <person name="Evans J.D."/>
            <person name="Filipski A."/>
            <person name="Findeiss S."/>
            <person name="Freyhult E."/>
            <person name="Fulton L."/>
            <person name="Fulton R."/>
            <person name="Garcia A.C."/>
            <person name="Gardiner A."/>
            <person name="Garfield D.A."/>
            <person name="Garvin B.E."/>
            <person name="Gibson G."/>
            <person name="Gilbert D."/>
            <person name="Gnerre S."/>
            <person name="Godfrey J."/>
            <person name="Good R."/>
            <person name="Gotea V."/>
            <person name="Gravely B."/>
            <person name="Greenberg A.J."/>
            <person name="Griffiths-Jones S."/>
            <person name="Gross S."/>
            <person name="Guigo R."/>
            <person name="Gustafson E.A."/>
            <person name="Haerty W."/>
            <person name="Hahn M.W."/>
            <person name="Halligan D.L."/>
            <person name="Halpern A.L."/>
            <person name="Halter G.M."/>
            <person name="Han M.V."/>
            <person name="Heger A."/>
            <person name="Hillier L."/>
            <person name="Hinrichs A.S."/>
            <person name="Holmes I."/>
            <person name="Hoskins R.A."/>
            <person name="Hubisz M.J."/>
            <person name="Hultmark D."/>
            <person name="Huntley M.A."/>
            <person name="Jaffe D.B."/>
            <person name="Jagadeeshan S."/>
            <person name="Jeck W.R."/>
            <person name="Johnson J."/>
            <person name="Jones C.D."/>
            <person name="Jordan W.C."/>
            <person name="Karpen G.H."/>
            <person name="Kataoka E."/>
            <person name="Keightley P.D."/>
            <person name="Kheradpour P."/>
            <person name="Kirkness E.F."/>
            <person name="Koerich L.B."/>
            <person name="Kristiansen K."/>
            <person name="Kudrna D."/>
            <person name="Kulathinal R.J."/>
            <person name="Kumar S."/>
            <person name="Kwok R."/>
            <person name="Lander E."/>
            <person name="Langley C.H."/>
            <person name="Lapoint R."/>
            <person name="Lazzaro B.P."/>
            <person name="Lee S.J."/>
            <person name="Levesque L."/>
            <person name="Li R."/>
            <person name="Lin C.F."/>
            <person name="Lin M.F."/>
            <person name="Lindblad-Toh K."/>
            <person name="Llopart A."/>
            <person name="Long M."/>
            <person name="Low L."/>
            <person name="Lozovsky E."/>
            <person name="Lu J."/>
            <person name="Luo M."/>
            <person name="Machado C.A."/>
            <person name="Makalowski W."/>
            <person name="Marzo M."/>
            <person name="Matsuda M."/>
            <person name="Matzkin L."/>
            <person name="McAllister B."/>
            <person name="McBride C.S."/>
            <person name="McKernan B."/>
            <person name="McKernan K."/>
            <person name="Mendez-Lago M."/>
            <person name="Minx P."/>
            <person name="Mollenhauer M.U."/>
            <person name="Montooth K."/>
            <person name="Mount S.M."/>
            <person name="Mu X."/>
            <person name="Myers E."/>
            <person name="Negre B."/>
            <person name="Newfeld S."/>
            <person name="Nielsen R."/>
            <person name="Noor M.A."/>
            <person name="O'Grady P."/>
            <person name="Pachter L."/>
            <person name="Papaceit M."/>
            <person name="Parisi M.J."/>
            <person name="Parisi M."/>
            <person name="Parts L."/>
            <person name="Pedersen J.S."/>
            <person name="Pesole G."/>
            <person name="Phillippy A.M."/>
            <person name="Ponting C.P."/>
            <person name="Pop M."/>
            <person name="Porcelli D."/>
            <person name="Powell J.R."/>
            <person name="Prohaska S."/>
            <person name="Pruitt K."/>
            <person name="Puig M."/>
            <person name="Quesneville H."/>
            <person name="Ram K.R."/>
            <person name="Rand D."/>
            <person name="Rasmussen M.D."/>
            <person name="Reed L.K."/>
            <person name="Reenan R."/>
            <person name="Reily A."/>
            <person name="Remington K.A."/>
            <person name="Rieger T.T."/>
            <person name="Ritchie M.G."/>
            <person name="Robin C."/>
            <person name="Rogers Y.H."/>
            <person name="Rohde C."/>
            <person name="Rozas J."/>
            <person name="Rubenfield M.J."/>
            <person name="Ruiz A."/>
            <person name="Russo S."/>
            <person name="Salzberg S.L."/>
            <person name="Sanchez-Gracia A."/>
            <person name="Saranga D.J."/>
            <person name="Sato H."/>
            <person name="Schaeffer S.W."/>
            <person name="Schatz M.C."/>
            <person name="Schlenke T."/>
            <person name="Schwartz R."/>
            <person name="Segarra C."/>
            <person name="Singh R.S."/>
            <person name="Sirot L."/>
            <person name="Sirota M."/>
            <person name="Sisneros N.B."/>
            <person name="Smith C.D."/>
            <person name="Smith T.F."/>
            <person name="Spieth J."/>
            <person name="Stage D.E."/>
            <person name="Stark A."/>
            <person name="Stephan W."/>
            <person name="Strausberg R.L."/>
            <person name="Strempel S."/>
            <person name="Sturgill D."/>
            <person name="Sutton G."/>
            <person name="Sutton G.G."/>
            <person name="Tao W."/>
            <person name="Teichmann S."/>
            <person name="Tobari Y.N."/>
            <person name="Tomimura Y."/>
            <person name="Tsolas J.M."/>
            <person name="Valente V.L."/>
            <person name="Venter E."/>
            <person name="Venter J.C."/>
            <person name="Vicario S."/>
            <person name="Vieira F.G."/>
            <person name="Vilella A.J."/>
            <person name="Villasante A."/>
            <person name="Walenz B."/>
            <person name="Wang J."/>
            <person name="Wasserman M."/>
            <person name="Watts T."/>
            <person name="Wilson D."/>
            <person name="Wilson R.K."/>
            <person name="Wing R.A."/>
            <person name="Wolfner M.F."/>
            <person name="Wong A."/>
            <person name="Wong G.K."/>
            <person name="Wu C.I."/>
            <person name="Wu G."/>
            <person name="Yamamoto D."/>
            <person name="Yang H.P."/>
            <person name="Yang S.P."/>
            <person name="Yorke J.A."/>
            <person name="Yoshida K."/>
            <person name="Zdobnov E."/>
            <person name="Zhang P."/>
            <person name="Zhang Y."/>
            <person name="Zimin A.V."/>
            <person name="Baldwin J."/>
            <person name="Abdouelleil A."/>
            <person name="Abdulkadir J."/>
            <person name="Abebe A."/>
            <person name="Abera B."/>
            <person name="Abreu J."/>
            <person name="Acer S.C."/>
            <person name="Aftuck L."/>
            <person name="Alexander A."/>
            <person name="An P."/>
            <person name="Anderson E."/>
            <person name="Anderson S."/>
            <person name="Arachi H."/>
            <person name="Azer M."/>
            <person name="Bachantsang P."/>
            <person name="Barry A."/>
            <person name="Bayul T."/>
            <person name="Berlin A."/>
            <person name="Bessette D."/>
            <person name="Bloom T."/>
            <person name="Blye J."/>
            <person name="Boguslavskiy L."/>
            <person name="Bonnet C."/>
            <person name="Boukhgalter B."/>
            <person name="Bourzgui I."/>
            <person name="Brown A."/>
            <person name="Cahill P."/>
            <person name="Channer S."/>
            <person name="Cheshatsang Y."/>
            <person name="Chuda L."/>
            <person name="Citroen M."/>
            <person name="Collymore A."/>
            <person name="Cooke P."/>
            <person name="Costello M."/>
            <person name="D'Aco K."/>
            <person name="Daza R."/>
            <person name="De Haan G."/>
            <person name="DeGray S."/>
            <person name="DeMaso C."/>
            <person name="Dhargay N."/>
            <person name="Dooley K."/>
            <person name="Dooley E."/>
            <person name="Doricent M."/>
            <person name="Dorje P."/>
            <person name="Dorjee K."/>
            <person name="Dupes A."/>
            <person name="Elong R."/>
            <person name="Falk J."/>
            <person name="Farina A."/>
            <person name="Faro S."/>
            <person name="Ferguson D."/>
            <person name="Fisher S."/>
            <person name="Foley C.D."/>
            <person name="Franke A."/>
            <person name="Friedrich D."/>
            <person name="Gadbois L."/>
            <person name="Gearin G."/>
            <person name="Gearin C.R."/>
            <person name="Giannoukos G."/>
            <person name="Goode T."/>
            <person name="Graham J."/>
            <person name="Grandbois E."/>
            <person name="Grewal S."/>
            <person name="Gyaltsen K."/>
            <person name="Hafez N."/>
            <person name="Hagos B."/>
            <person name="Hall J."/>
            <person name="Henson C."/>
            <person name="Hollinger A."/>
            <person name="Honan T."/>
            <person name="Huard M.D."/>
            <person name="Hughes L."/>
            <person name="Hurhula B."/>
            <person name="Husby M.E."/>
            <person name="Kamat A."/>
            <person name="Kanga B."/>
            <person name="Kashin S."/>
            <person name="Khazanovich D."/>
            <person name="Kisner P."/>
            <person name="Lance K."/>
            <person name="Lara M."/>
            <person name="Lee W."/>
            <person name="Lennon N."/>
            <person name="Letendre F."/>
            <person name="LeVine R."/>
            <person name="Lipovsky A."/>
            <person name="Liu X."/>
            <person name="Liu J."/>
            <person name="Liu S."/>
            <person name="Lokyitsang T."/>
            <person name="Lokyitsang Y."/>
            <person name="Lubonja R."/>
            <person name="Lui A."/>
            <person name="MacDonald P."/>
            <person name="Magnisalis V."/>
            <person name="Maru K."/>
            <person name="Matthews C."/>
            <person name="McCusker W."/>
            <person name="McDonough S."/>
            <person name="Mehta T."/>
            <person name="Meldrim J."/>
            <person name="Meneus L."/>
            <person name="Mihai O."/>
            <person name="Mihalev A."/>
            <person name="Mihova T."/>
            <person name="Mittelman R."/>
            <person name="Mlenga V."/>
            <person name="Montmayeur A."/>
            <person name="Mulrain L."/>
            <person name="Navidi A."/>
            <person name="Naylor J."/>
            <person name="Negash T."/>
            <person name="Nguyen T."/>
            <person name="Nguyen N."/>
            <person name="Nicol R."/>
            <person name="Norbu C."/>
            <person name="Norbu N."/>
            <person name="Novod N."/>
            <person name="O'Neill B."/>
            <person name="Osman S."/>
            <person name="Markiewicz E."/>
            <person name="Oyono O.L."/>
            <person name="Patti C."/>
            <person name="Phunkhang P."/>
            <person name="Pierre F."/>
            <person name="Priest M."/>
            <person name="Raghuraman S."/>
            <person name="Rege F."/>
            <person name="Reyes R."/>
            <person name="Rise C."/>
            <person name="Rogov P."/>
            <person name="Ross K."/>
            <person name="Ryan E."/>
            <person name="Settipalli S."/>
            <person name="Shea T."/>
            <person name="Sherpa N."/>
            <person name="Shi L."/>
            <person name="Shih D."/>
            <person name="Sparrow T."/>
            <person name="Spaulding J."/>
            <person name="Stalker J."/>
            <person name="Stange-Thomann N."/>
            <person name="Stavropoulos S."/>
            <person name="Stone C."/>
            <person name="Strader C."/>
            <person name="Tesfaye S."/>
            <person name="Thomson T."/>
            <person name="Thoulutsang Y."/>
            <person name="Thoulutsang D."/>
            <person name="Topham K."/>
            <person name="Topping I."/>
            <person name="Tsamla T."/>
            <person name="Vassiliev H."/>
            <person name="Vo A."/>
            <person name="Wangchuk T."/>
            <person name="Wangdi T."/>
            <person name="Weiand M."/>
            <person name="Wilkinson J."/>
            <person name="Wilson A."/>
            <person name="Yadav S."/>
            <person name="Young G."/>
            <person name="Yu Q."/>
            <person name="Zembek L."/>
            <person name="Zhong D."/>
            <person name="Zimmer A."/>
            <person name="Zwirko Z."/>
            <person name="Jaffe D.B."/>
            <person name="Alvarez P."/>
            <person name="Brockman W."/>
            <person name="Butler J."/>
            <person name="Chin C."/>
            <person name="Gnerre S."/>
            <person name="Grabherr M."/>
            <person name="Kleber M."/>
            <person name="Mauceli E."/>
            <person name="MacCallum I."/>
        </authorList>
    </citation>
    <scope>NUCLEOTIDE SEQUENCE [LARGE SCALE GENOMIC DNA]</scope>
    <source>
        <strain evidence="11">Tucson 14030-0811.24</strain>
    </source>
</reference>
<dbReference type="PhylomeDB" id="B4MRX9"/>
<proteinExistence type="predicted"/>
<gene>
    <name evidence="10" type="primary">Dwil\GK15912</name>
    <name evidence="10" type="ORF">Dwil_GK15912</name>
</gene>
<evidence type="ECO:0000259" key="8">
    <source>
        <dbReference type="PROSITE" id="PS50157"/>
    </source>
</evidence>
<dbReference type="FunFam" id="3.30.160.60:FF:003372">
    <property type="entry name" value="LD46263p"/>
    <property type="match status" value="1"/>
</dbReference>
<evidence type="ECO:0000256" key="5">
    <source>
        <dbReference type="PROSITE-ProRule" id="PRU00042"/>
    </source>
</evidence>
<feature type="domain" description="C2H2-type" evidence="8">
    <location>
        <begin position="460"/>
        <end position="487"/>
    </location>
</feature>
<dbReference type="KEGG" id="dwi:6640973"/>
<dbReference type="OrthoDB" id="3561125at2759"/>
<evidence type="ECO:0000259" key="9">
    <source>
        <dbReference type="PROSITE" id="PS51915"/>
    </source>
</evidence>
<dbReference type="Pfam" id="PF00096">
    <property type="entry name" value="zf-C2H2"/>
    <property type="match status" value="2"/>
</dbReference>
<feature type="domain" description="C2H2-type" evidence="8">
    <location>
        <begin position="630"/>
        <end position="653"/>
    </location>
</feature>
<accession>B4MRX9</accession>
<keyword evidence="2" id="KW-0677">Repeat</keyword>
<keyword evidence="1 6" id="KW-0479">Metal-binding</keyword>
<dbReference type="InterPro" id="IPR036236">
    <property type="entry name" value="Znf_C2H2_sf"/>
</dbReference>
<evidence type="ECO:0000256" key="1">
    <source>
        <dbReference type="ARBA" id="ARBA00022723"/>
    </source>
</evidence>
<dbReference type="InParanoid" id="B4MRX9"/>
<dbReference type="GO" id="GO:0000977">
    <property type="term" value="F:RNA polymerase II transcription regulatory region sequence-specific DNA binding"/>
    <property type="evidence" value="ECO:0007669"/>
    <property type="project" value="TreeGrafter"/>
</dbReference>
<dbReference type="PROSITE" id="PS51915">
    <property type="entry name" value="ZAD"/>
    <property type="match status" value="1"/>
</dbReference>
<organism evidence="10 11">
    <name type="scientific">Drosophila willistoni</name>
    <name type="common">Fruit fly</name>
    <dbReference type="NCBI Taxonomy" id="7260"/>
    <lineage>
        <taxon>Eukaryota</taxon>
        <taxon>Metazoa</taxon>
        <taxon>Ecdysozoa</taxon>
        <taxon>Arthropoda</taxon>
        <taxon>Hexapoda</taxon>
        <taxon>Insecta</taxon>
        <taxon>Pterygota</taxon>
        <taxon>Neoptera</taxon>
        <taxon>Endopterygota</taxon>
        <taxon>Diptera</taxon>
        <taxon>Brachycera</taxon>
        <taxon>Muscomorpha</taxon>
        <taxon>Ephydroidea</taxon>
        <taxon>Drosophilidae</taxon>
        <taxon>Drosophila</taxon>
        <taxon>Sophophora</taxon>
    </lineage>
</organism>
<feature type="domain" description="C2H2-type" evidence="8">
    <location>
        <begin position="423"/>
        <end position="451"/>
    </location>
</feature>
<keyword evidence="11" id="KW-1185">Reference proteome</keyword>
<feature type="binding site" evidence="6">
    <location>
        <position position="25"/>
    </location>
    <ligand>
        <name>Zn(2+)</name>
        <dbReference type="ChEBI" id="CHEBI:29105"/>
    </ligand>
</feature>
<dbReference type="SUPFAM" id="SSF57716">
    <property type="entry name" value="Glucocorticoid receptor-like (DNA-binding domain)"/>
    <property type="match status" value="1"/>
</dbReference>
<dbReference type="PANTHER" id="PTHR24379:SF127">
    <property type="entry name" value="BLOODY FINGERS-RELATED"/>
    <property type="match status" value="1"/>
</dbReference>
<dbReference type="InterPro" id="IPR012934">
    <property type="entry name" value="Znf_AD"/>
</dbReference>
<evidence type="ECO:0000256" key="7">
    <source>
        <dbReference type="SAM" id="MobiDB-lite"/>
    </source>
</evidence>
<dbReference type="HOGENOM" id="CLU_399163_0_0_1"/>
<feature type="compositionally biased region" description="Basic and acidic residues" evidence="7">
    <location>
        <begin position="311"/>
        <end position="320"/>
    </location>
</feature>
<feature type="domain" description="ZAD" evidence="9">
    <location>
        <begin position="23"/>
        <end position="106"/>
    </location>
</feature>
<evidence type="ECO:0000313" key="10">
    <source>
        <dbReference type="EMBL" id="EDW74868.1"/>
    </source>
</evidence>
<dbReference type="AlphaFoldDB" id="B4MRX9"/>
<feature type="compositionally biased region" description="Low complexity" evidence="7">
    <location>
        <begin position="243"/>
        <end position="258"/>
    </location>
</feature>
<dbReference type="eggNOG" id="KOG1721">
    <property type="taxonomic scope" value="Eukaryota"/>
</dbReference>
<dbReference type="OMA" id="VQQNCPA"/>
<dbReference type="PANTHER" id="PTHR24379">
    <property type="entry name" value="KRAB AND ZINC FINGER DOMAIN-CONTAINING"/>
    <property type="match status" value="1"/>
</dbReference>
<evidence type="ECO:0000256" key="2">
    <source>
        <dbReference type="ARBA" id="ARBA00022737"/>
    </source>
</evidence>
<dbReference type="SUPFAM" id="SSF57667">
    <property type="entry name" value="beta-beta-alpha zinc fingers"/>
    <property type="match status" value="2"/>
</dbReference>
<evidence type="ECO:0000256" key="4">
    <source>
        <dbReference type="ARBA" id="ARBA00022833"/>
    </source>
</evidence>
<feature type="binding site" evidence="6">
    <location>
        <position position="82"/>
    </location>
    <ligand>
        <name>Zn(2+)</name>
        <dbReference type="ChEBI" id="CHEBI:29105"/>
    </ligand>
</feature>
<feature type="domain" description="C2H2-type" evidence="8">
    <location>
        <begin position="574"/>
        <end position="602"/>
    </location>
</feature>
<dbReference type="SMART" id="SM00355">
    <property type="entry name" value="ZnF_C2H2"/>
    <property type="match status" value="10"/>
</dbReference>
<dbReference type="Pfam" id="PF07776">
    <property type="entry name" value="zf-AD"/>
    <property type="match status" value="1"/>
</dbReference>
<dbReference type="InterPro" id="IPR013087">
    <property type="entry name" value="Znf_C2H2_type"/>
</dbReference>
<dbReference type="GO" id="GO:0000981">
    <property type="term" value="F:DNA-binding transcription factor activity, RNA polymerase II-specific"/>
    <property type="evidence" value="ECO:0007669"/>
    <property type="project" value="TreeGrafter"/>
</dbReference>
<feature type="compositionally biased region" description="Polar residues" evidence="7">
    <location>
        <begin position="296"/>
        <end position="310"/>
    </location>
</feature>
<evidence type="ECO:0000313" key="11">
    <source>
        <dbReference type="Proteomes" id="UP000007798"/>
    </source>
</evidence>
<protein>
    <recommendedName>
        <fullName evidence="12">C2H2-type domain-containing protein</fullName>
    </recommendedName>
</protein>
<sequence>MDSTSVPPPAVLTLNKANKANQAKCRACLSVNRKTVKLDAKMPDLQKPSTYGQGLRRCTNLELSVSVTASGYKFPMQICIRCCRALEVAMHFVEMALDSHSKLYAESQRIKPSASTAAETIVGELKRKASDELLHWNQFSQEFEQFVESYDGVPGPIEENVLYMRGAKMPRLDSDVMSSSKPPKEDDIILFDVKYDTNNQDAEDENDGSDAKNNETFFENSIINGHGEVDVESGAASTKSSENNNNNNNNNYKFNNKNGDMSGLPDVECDLIERAIYMTLNDVPNSDQKEEIKFSDTMTNESSSATPTHTKGSDNLDEAIKPASPPTQLPTSSAVWTPLHIPLLSCNICNYTHKEAKQLRNHYMTAHNFDMHEDDIIGLTKNQSFKCRPCNSYETKNRADMQKHLIDHHKIDGDFEMFCYVQQNCPACARVFKDQRSARTHYTRMHTQPHSEISEQQQIYKCTACDKVFNQKYGLNAHQRFCQEKEPVQCNFCTEQFTSMRRYEAHLQQQHSVDTLHECEICHKNFKNAETLAIHRKRHSERHYQCDKCSLNYINATELRTHYERAHVQHETLVSCQSCDSKFPNFALLREHEQRNHQKQKVWRCDNCSFETRTRFLLRQHQFEHMDYPYKCIKCAEEFVDRGKFRYHSKKLHGIDLTDDQLAEMFRERTGYTNRYDIFNKTNNSLEIPGFSDDCFNELRDLGVDYDEITNDLFANSAALDNLLDLIP</sequence>
<dbReference type="Gene3D" id="3.30.160.60">
    <property type="entry name" value="Classic Zinc Finger"/>
    <property type="match status" value="5"/>
</dbReference>
<keyword evidence="4 6" id="KW-0862">Zinc</keyword>